<dbReference type="InterPro" id="IPR014016">
    <property type="entry name" value="UvrD-like_ATP-bd"/>
</dbReference>
<evidence type="ECO:0000256" key="2">
    <source>
        <dbReference type="ARBA" id="ARBA00022801"/>
    </source>
</evidence>
<dbReference type="GO" id="GO:0005524">
    <property type="term" value="F:ATP binding"/>
    <property type="evidence" value="ECO:0007669"/>
    <property type="project" value="UniProtKB-UniRule"/>
</dbReference>
<organism evidence="7 8">
    <name type="scientific">Roseburia zhanii</name>
    <dbReference type="NCBI Taxonomy" id="2763064"/>
    <lineage>
        <taxon>Bacteria</taxon>
        <taxon>Bacillati</taxon>
        <taxon>Bacillota</taxon>
        <taxon>Clostridia</taxon>
        <taxon>Lachnospirales</taxon>
        <taxon>Lachnospiraceae</taxon>
        <taxon>Roseburia</taxon>
    </lineage>
</organism>
<dbReference type="EMBL" id="JACOPH010000010">
    <property type="protein sequence ID" value="MBC5714791.1"/>
    <property type="molecule type" value="Genomic_DNA"/>
</dbReference>
<dbReference type="Gene3D" id="3.40.50.300">
    <property type="entry name" value="P-loop containing nucleotide triphosphate hydrolases"/>
    <property type="match status" value="2"/>
</dbReference>
<dbReference type="PANTHER" id="PTHR11070:SF17">
    <property type="entry name" value="DNA HELICASE IV"/>
    <property type="match status" value="1"/>
</dbReference>
<dbReference type="GO" id="GO:0005829">
    <property type="term" value="C:cytosol"/>
    <property type="evidence" value="ECO:0007669"/>
    <property type="project" value="TreeGrafter"/>
</dbReference>
<dbReference type="SUPFAM" id="SSF52540">
    <property type="entry name" value="P-loop containing nucleoside triphosphate hydrolases"/>
    <property type="match status" value="1"/>
</dbReference>
<keyword evidence="4 5" id="KW-0067">ATP-binding</keyword>
<dbReference type="GO" id="GO:0016787">
    <property type="term" value="F:hydrolase activity"/>
    <property type="evidence" value="ECO:0007669"/>
    <property type="project" value="UniProtKB-UniRule"/>
</dbReference>
<reference evidence="7" key="1">
    <citation type="submission" date="2020-08" db="EMBL/GenBank/DDBJ databases">
        <title>Genome public.</title>
        <authorList>
            <person name="Liu C."/>
            <person name="Sun Q."/>
        </authorList>
    </citation>
    <scope>NUCLEOTIDE SEQUENCE</scope>
    <source>
        <strain evidence="7">BX1005</strain>
    </source>
</reference>
<dbReference type="Pfam" id="PF00580">
    <property type="entry name" value="UvrD-helicase"/>
    <property type="match status" value="1"/>
</dbReference>
<dbReference type="GO" id="GO:0003677">
    <property type="term" value="F:DNA binding"/>
    <property type="evidence" value="ECO:0007669"/>
    <property type="project" value="InterPro"/>
</dbReference>
<evidence type="ECO:0000256" key="1">
    <source>
        <dbReference type="ARBA" id="ARBA00022741"/>
    </source>
</evidence>
<dbReference type="GO" id="GO:0000725">
    <property type="term" value="P:recombinational repair"/>
    <property type="evidence" value="ECO:0007669"/>
    <property type="project" value="TreeGrafter"/>
</dbReference>
<evidence type="ECO:0000259" key="6">
    <source>
        <dbReference type="PROSITE" id="PS51198"/>
    </source>
</evidence>
<keyword evidence="2 5" id="KW-0378">Hydrolase</keyword>
<gene>
    <name evidence="7" type="ORF">H8S17_11370</name>
</gene>
<dbReference type="PANTHER" id="PTHR11070">
    <property type="entry name" value="UVRD / RECB / PCRA DNA HELICASE FAMILY MEMBER"/>
    <property type="match status" value="1"/>
</dbReference>
<protein>
    <submittedName>
        <fullName evidence="7">AAA family ATPase</fullName>
    </submittedName>
</protein>
<name>A0A923LR77_9FIRM</name>
<proteinExistence type="predicted"/>
<keyword evidence="1 5" id="KW-0547">Nucleotide-binding</keyword>
<evidence type="ECO:0000313" key="7">
    <source>
        <dbReference type="EMBL" id="MBC5714791.1"/>
    </source>
</evidence>
<feature type="domain" description="UvrD-like helicase ATP-binding" evidence="6">
    <location>
        <begin position="197"/>
        <end position="529"/>
    </location>
</feature>
<dbReference type="AlphaFoldDB" id="A0A923LR77"/>
<accession>A0A923LR77</accession>
<dbReference type="RefSeq" id="WP_186867404.1">
    <property type="nucleotide sequence ID" value="NZ_JACOPH010000010.1"/>
</dbReference>
<keyword evidence="3 5" id="KW-0347">Helicase</keyword>
<evidence type="ECO:0000256" key="4">
    <source>
        <dbReference type="ARBA" id="ARBA00022840"/>
    </source>
</evidence>
<dbReference type="InterPro" id="IPR000212">
    <property type="entry name" value="DNA_helicase_UvrD/REP"/>
</dbReference>
<evidence type="ECO:0000313" key="8">
    <source>
        <dbReference type="Proteomes" id="UP000606720"/>
    </source>
</evidence>
<dbReference type="Proteomes" id="UP000606720">
    <property type="component" value="Unassembled WGS sequence"/>
</dbReference>
<dbReference type="GO" id="GO:0043138">
    <property type="term" value="F:3'-5' DNA helicase activity"/>
    <property type="evidence" value="ECO:0007669"/>
    <property type="project" value="TreeGrafter"/>
</dbReference>
<evidence type="ECO:0000256" key="3">
    <source>
        <dbReference type="ARBA" id="ARBA00022806"/>
    </source>
</evidence>
<comment type="caution">
    <text evidence="7">The sequence shown here is derived from an EMBL/GenBank/DDBJ whole genome shotgun (WGS) entry which is preliminary data.</text>
</comment>
<evidence type="ECO:0000256" key="5">
    <source>
        <dbReference type="PROSITE-ProRule" id="PRU00560"/>
    </source>
</evidence>
<dbReference type="PROSITE" id="PS51198">
    <property type="entry name" value="UVRD_HELICASE_ATP_BIND"/>
    <property type="match status" value="1"/>
</dbReference>
<feature type="binding site" evidence="5">
    <location>
        <begin position="218"/>
        <end position="225"/>
    </location>
    <ligand>
        <name>ATP</name>
        <dbReference type="ChEBI" id="CHEBI:30616"/>
    </ligand>
</feature>
<sequence length="675" mass="79081">MNEEAYLDLVMDALHQKIKEINTKIAGNEKDIESMHDYFWENYTEFDEYGYEIYDNSNALKSRMKEQDDYAKMRIRYEKMLDAPYFGRVDFCYEGEDEPETYYIGIANLAKKRAENPYVFDWRAPVSGLFYDYDKGAAQFTAPSGVLTGEITKKKQYKIRYGKIIYILENDMNIDDEILQQTLSEHADASLKSIVTTIQKEQNSIIRDTTHRILAVQGCAGSGKTSVALHRIAYLLYHNRKNLSAAQVLILSPNSIFADYISRILPELGEENICEMTLDDFAYRELRSYGEAEDRYDEIEKRLHMDSMGDFLTEEADAKQTKEYVEELNAFALSLEWELMNFKDFHYKKMEMKESEISDLFYEKFADVPILSRMEKIGEYLIDAEETLRNKNMEDDQKQEIFDRLNRMYETRNILKLYLRFLSESNRDGFCIRNGMIRYEDVYPLLYLKYTLLEAPKRREVKHLVIDEMQDYSYLQYVLLSRIFHCPMTILGDKVQTMAENRQDVLTFLPKIFGKEVHRVYLNKSYRSTSEITEFASRLLQEENVQTVERHGELPQTISCYSTEEMYETLAEDIKGREDAETIAVLCLDAADAKKTAEQLQAKLPEDIPVTLLTKDSMKFGRGISVMPFYLAKGLEFDAVFIPETEKYVTSLHKQALYIDATRALHFLRLYEVQI</sequence>
<keyword evidence="8" id="KW-1185">Reference proteome</keyword>
<dbReference type="InterPro" id="IPR027417">
    <property type="entry name" value="P-loop_NTPase"/>
</dbReference>